<dbReference type="InterPro" id="IPR021858">
    <property type="entry name" value="Fun_TF"/>
</dbReference>
<dbReference type="Pfam" id="PF11951">
    <property type="entry name" value="Fungal_trans_2"/>
    <property type="match status" value="1"/>
</dbReference>
<proteinExistence type="predicted"/>
<protein>
    <recommendedName>
        <fullName evidence="3">Transcription factor domain-containing protein</fullName>
    </recommendedName>
</protein>
<evidence type="ECO:0000313" key="2">
    <source>
        <dbReference type="Proteomes" id="UP000054466"/>
    </source>
</evidence>
<dbReference type="RefSeq" id="XP_016243663.1">
    <property type="nucleotide sequence ID" value="XM_016399101.1"/>
</dbReference>
<sequence>MVPKTKSRGTCADFTFVHISRPDDSKQRRTQRIVRHHVMARVAESRKKRPKSITFELRLPPARIDSVAMEGNGETGAYRAHQDLGCYEHVPNSLHPYALFPVETDGRARQLIQFMHNEGDYLYRPFRHEWFAMAVIDNTAFYLSLANAALFFHQMTERKGCEYSDFEESSKYLSLCLNQVAQRLGRESHNISEGVITTVLGFLCHDSTVGKWDRYNVHMNGLNNIVRLRGGIQALNSNIVMFTCWFDILGASVFDRKPRFPLPPGFSAATFGNNLFSQSMQDLLVRVRNSPAGLADCAIALEKGAQLAAFVNENGGDPSFWKDGARAAKRITPVLHFVLSLRRLTDTDSPSDISSEAVLRELVRLALLILVASVKQAFSLIADELTILLQRFSALVSTAPFIGACFPELSLWAIIMVASLRLNQYNGLHAGATVNVMRAMRIKSGKAAVDVAKGLIWIDELMEMRAPNVIVAIDHASCLS</sequence>
<dbReference type="STRING" id="569365.A0A0D2AEX3"/>
<reference evidence="1 2" key="1">
    <citation type="submission" date="2015-01" db="EMBL/GenBank/DDBJ databases">
        <title>The Genome Sequence of Cladophialophora immunda CBS83496.</title>
        <authorList>
            <consortium name="The Broad Institute Genomics Platform"/>
            <person name="Cuomo C."/>
            <person name="de Hoog S."/>
            <person name="Gorbushina A."/>
            <person name="Stielow B."/>
            <person name="Teixiera M."/>
            <person name="Abouelleil A."/>
            <person name="Chapman S.B."/>
            <person name="Priest M."/>
            <person name="Young S.K."/>
            <person name="Wortman J."/>
            <person name="Nusbaum C."/>
            <person name="Birren B."/>
        </authorList>
    </citation>
    <scope>NUCLEOTIDE SEQUENCE [LARGE SCALE GENOMIC DNA]</scope>
    <source>
        <strain evidence="1 2">CBS 83496</strain>
    </source>
</reference>
<dbReference type="AlphaFoldDB" id="A0A0D2AEX3"/>
<gene>
    <name evidence="1" type="ORF">PV07_11641</name>
</gene>
<dbReference type="Proteomes" id="UP000054466">
    <property type="component" value="Unassembled WGS sequence"/>
</dbReference>
<dbReference type="OrthoDB" id="3469225at2759"/>
<dbReference type="EMBL" id="KN847046">
    <property type="protein sequence ID" value="KIW23447.1"/>
    <property type="molecule type" value="Genomic_DNA"/>
</dbReference>
<dbReference type="PANTHER" id="PTHR37540:SF5">
    <property type="entry name" value="TRANSCRIPTION FACTOR DOMAIN-CONTAINING PROTEIN"/>
    <property type="match status" value="1"/>
</dbReference>
<evidence type="ECO:0008006" key="3">
    <source>
        <dbReference type="Google" id="ProtNLM"/>
    </source>
</evidence>
<accession>A0A0D2AEX3</accession>
<dbReference type="PANTHER" id="PTHR37540">
    <property type="entry name" value="TRANSCRIPTION FACTOR (ACR-2), PUTATIVE-RELATED-RELATED"/>
    <property type="match status" value="1"/>
</dbReference>
<dbReference type="HOGENOM" id="CLU_036096_1_0_1"/>
<keyword evidence="2" id="KW-1185">Reference proteome</keyword>
<name>A0A0D2AEX3_9EURO</name>
<organism evidence="1 2">
    <name type="scientific">Cladophialophora immunda</name>
    <dbReference type="NCBI Taxonomy" id="569365"/>
    <lineage>
        <taxon>Eukaryota</taxon>
        <taxon>Fungi</taxon>
        <taxon>Dikarya</taxon>
        <taxon>Ascomycota</taxon>
        <taxon>Pezizomycotina</taxon>
        <taxon>Eurotiomycetes</taxon>
        <taxon>Chaetothyriomycetidae</taxon>
        <taxon>Chaetothyriales</taxon>
        <taxon>Herpotrichiellaceae</taxon>
        <taxon>Cladophialophora</taxon>
    </lineage>
</organism>
<evidence type="ECO:0000313" key="1">
    <source>
        <dbReference type="EMBL" id="KIW23447.1"/>
    </source>
</evidence>
<dbReference type="GeneID" id="27350835"/>
<dbReference type="VEuPathDB" id="FungiDB:PV07_11641"/>